<name>F8E2A6_CORRG</name>
<accession>F8E2A6</accession>
<feature type="transmembrane region" description="Helical" evidence="8">
    <location>
        <begin position="79"/>
        <end position="100"/>
    </location>
</feature>
<feature type="transmembrane region" description="Helical" evidence="8">
    <location>
        <begin position="27"/>
        <end position="47"/>
    </location>
</feature>
<protein>
    <submittedName>
        <fullName evidence="9">Iron complex ABC transport system permease protein</fullName>
    </submittedName>
</protein>
<dbReference type="PANTHER" id="PTHR30472:SF24">
    <property type="entry name" value="FERRIC ENTEROBACTIN TRANSPORT SYSTEM PERMEASE PROTEIN FEPG"/>
    <property type="match status" value="1"/>
</dbReference>
<evidence type="ECO:0000256" key="2">
    <source>
        <dbReference type="ARBA" id="ARBA00007935"/>
    </source>
</evidence>
<keyword evidence="5 8" id="KW-0812">Transmembrane</keyword>
<keyword evidence="10" id="KW-1185">Reference proteome</keyword>
<dbReference type="HOGENOM" id="CLU_013016_1_1_11"/>
<sequence>MEPDRWKSMTSIVQDLQEQKRRRAKKVIAATLLFLIIALAAYLVLLGQGAVKMSPIRVLEVLNGGGTAREIAVVWDLRLPVALATVIVGAALGIAGSWTQTMARNPLASPDILGVASGASVMVVLGTVTLRPEWSENVPDFWWRAGLAIVGAVAVIAVLTFLGGVGTNDKIVLIGFALSLMLQAAVSYLLLKGRILQAAQAQMWLAGSTGFVRMDAVCLLLASLAPFLILGLWVSRDLPLLAHDDISASMLGVNVQRVRTVLLYAATGVAAVVVSVVGPIGFVALLAPHLGKIVARSGTASPLVSAAAGSALLGVCAVIAGFIPSNAPVGAVSSAIGGIALIGLVMGKSRKGIGHA</sequence>
<feature type="transmembrane region" description="Helical" evidence="8">
    <location>
        <begin position="261"/>
        <end position="287"/>
    </location>
</feature>
<evidence type="ECO:0000256" key="1">
    <source>
        <dbReference type="ARBA" id="ARBA00004651"/>
    </source>
</evidence>
<keyword evidence="7 8" id="KW-0472">Membrane</keyword>
<dbReference type="KEGG" id="crd:CRES_1871"/>
<dbReference type="PANTHER" id="PTHR30472">
    <property type="entry name" value="FERRIC ENTEROBACTIN TRANSPORT SYSTEM PERMEASE PROTEIN"/>
    <property type="match status" value="1"/>
</dbReference>
<evidence type="ECO:0000256" key="5">
    <source>
        <dbReference type="ARBA" id="ARBA00022692"/>
    </source>
</evidence>
<evidence type="ECO:0000313" key="10">
    <source>
        <dbReference type="Proteomes" id="UP000000492"/>
    </source>
</evidence>
<feature type="transmembrane region" description="Helical" evidence="8">
    <location>
        <begin position="142"/>
        <end position="165"/>
    </location>
</feature>
<feature type="transmembrane region" description="Helical" evidence="8">
    <location>
        <begin position="299"/>
        <end position="323"/>
    </location>
</feature>
<dbReference type="AlphaFoldDB" id="F8E2A6"/>
<dbReference type="InterPro" id="IPR000522">
    <property type="entry name" value="ABC_transptr_permease_BtuC"/>
</dbReference>
<keyword evidence="4" id="KW-1003">Cell membrane</keyword>
<comment type="subcellular location">
    <subcellularLocation>
        <location evidence="1">Cell membrane</location>
        <topology evidence="1">Multi-pass membrane protein</topology>
    </subcellularLocation>
</comment>
<dbReference type="SUPFAM" id="SSF81345">
    <property type="entry name" value="ABC transporter involved in vitamin B12 uptake, BtuC"/>
    <property type="match status" value="1"/>
</dbReference>
<dbReference type="Gene3D" id="1.10.3470.10">
    <property type="entry name" value="ABC transporter involved in vitamin B12 uptake, BtuC"/>
    <property type="match status" value="1"/>
</dbReference>
<evidence type="ECO:0000256" key="4">
    <source>
        <dbReference type="ARBA" id="ARBA00022475"/>
    </source>
</evidence>
<dbReference type="InterPro" id="IPR037294">
    <property type="entry name" value="ABC_BtuC-like"/>
</dbReference>
<dbReference type="GO" id="GO:0033214">
    <property type="term" value="P:siderophore-iron import into cell"/>
    <property type="evidence" value="ECO:0007669"/>
    <property type="project" value="TreeGrafter"/>
</dbReference>
<reference evidence="9 10" key="1">
    <citation type="journal article" date="2012" name="BMC Genomics">
        <title>Complete genome sequence, lifestyle, and multi-drug resistance of the human pathogen Corynebacterium resistens DSM 45100 isolated from blood samples of a leukemia patient.</title>
        <authorList>
            <person name="Schroder J."/>
            <person name="Maus I."/>
            <person name="Meyer K."/>
            <person name="Wordemann S."/>
            <person name="Blom J."/>
            <person name="Jaenicke S."/>
            <person name="Schneider J."/>
            <person name="Trost E."/>
            <person name="Tauch A."/>
        </authorList>
    </citation>
    <scope>NUCLEOTIDE SEQUENCE [LARGE SCALE GENOMIC DNA]</scope>
    <source>
        <strain evidence="10">DSM 45100 / JCM 12819 / CCUG 50093 / GTC 2026 / SICGH 158</strain>
    </source>
</reference>
<evidence type="ECO:0000313" key="9">
    <source>
        <dbReference type="EMBL" id="AEI10224.1"/>
    </source>
</evidence>
<gene>
    <name evidence="9" type="ordered locus">CRES_1871</name>
</gene>
<dbReference type="CDD" id="cd06550">
    <property type="entry name" value="TM_ABC_iron-siderophores_like"/>
    <property type="match status" value="1"/>
</dbReference>
<evidence type="ECO:0000256" key="7">
    <source>
        <dbReference type="ARBA" id="ARBA00023136"/>
    </source>
</evidence>
<keyword evidence="6 8" id="KW-1133">Transmembrane helix</keyword>
<comment type="similarity">
    <text evidence="2">Belongs to the binding-protein-dependent transport system permease family. FecCD subfamily.</text>
</comment>
<evidence type="ECO:0000256" key="8">
    <source>
        <dbReference type="SAM" id="Phobius"/>
    </source>
</evidence>
<dbReference type="STRING" id="662755.CRES_1871"/>
<dbReference type="Pfam" id="PF01032">
    <property type="entry name" value="FecCD"/>
    <property type="match status" value="1"/>
</dbReference>
<evidence type="ECO:0000256" key="3">
    <source>
        <dbReference type="ARBA" id="ARBA00022448"/>
    </source>
</evidence>
<feature type="transmembrane region" description="Helical" evidence="8">
    <location>
        <begin position="329"/>
        <end position="347"/>
    </location>
</feature>
<dbReference type="eggNOG" id="COG4779">
    <property type="taxonomic scope" value="Bacteria"/>
</dbReference>
<dbReference type="GO" id="GO:0022857">
    <property type="term" value="F:transmembrane transporter activity"/>
    <property type="evidence" value="ECO:0007669"/>
    <property type="project" value="InterPro"/>
</dbReference>
<dbReference type="Proteomes" id="UP000000492">
    <property type="component" value="Chromosome"/>
</dbReference>
<feature type="transmembrane region" description="Helical" evidence="8">
    <location>
        <begin position="212"/>
        <end position="234"/>
    </location>
</feature>
<dbReference type="GO" id="GO:0005886">
    <property type="term" value="C:plasma membrane"/>
    <property type="evidence" value="ECO:0007669"/>
    <property type="project" value="UniProtKB-SubCell"/>
</dbReference>
<feature type="transmembrane region" description="Helical" evidence="8">
    <location>
        <begin position="171"/>
        <end position="191"/>
    </location>
</feature>
<keyword evidence="3" id="KW-0813">Transport</keyword>
<dbReference type="EMBL" id="CP002857">
    <property type="protein sequence ID" value="AEI10224.1"/>
    <property type="molecule type" value="Genomic_DNA"/>
</dbReference>
<feature type="transmembrane region" description="Helical" evidence="8">
    <location>
        <begin position="112"/>
        <end position="130"/>
    </location>
</feature>
<organism evidence="9 10">
    <name type="scientific">Corynebacterium resistens (strain DSM 45100 / JCM 12819 / GTC 2026 / SICGH 158)</name>
    <dbReference type="NCBI Taxonomy" id="662755"/>
    <lineage>
        <taxon>Bacteria</taxon>
        <taxon>Bacillati</taxon>
        <taxon>Actinomycetota</taxon>
        <taxon>Actinomycetes</taxon>
        <taxon>Mycobacteriales</taxon>
        <taxon>Corynebacteriaceae</taxon>
        <taxon>Corynebacterium</taxon>
    </lineage>
</organism>
<proteinExistence type="inferred from homology"/>
<evidence type="ECO:0000256" key="6">
    <source>
        <dbReference type="ARBA" id="ARBA00022989"/>
    </source>
</evidence>